<feature type="domain" description="Importin N-terminal" evidence="5">
    <location>
        <begin position="23"/>
        <end position="99"/>
    </location>
</feature>
<comment type="subcellular location">
    <subcellularLocation>
        <location evidence="1">Nucleus</location>
    </subcellularLocation>
</comment>
<dbReference type="Pfam" id="PF25018">
    <property type="entry name" value="HEAT_IPO9_c"/>
    <property type="match status" value="1"/>
</dbReference>
<name>A0ABR0G802_9PEZI</name>
<gene>
    <name evidence="6" type="ORF">QC762_600800</name>
</gene>
<sequence>MDAHLVRVLVDTQKPQEAPRKQAELELQHAQRNPDFPLALTRIGLSQQLAVGIRQASLSALRRFVEKNWQPEGNDPDHVPISDETKEYLKTTILNLAIAPEDEQDERKVKVSASLLISKIAVADFPHNWPNLLPTVLGIMPTGNDAQLHGALRILQDLVEEAITDEQFFSLARDIITACYEVALNVNRKSQHRALAVAVLRACFDLMEVVKDGHKKEVKAFADEVLSGWLPFMEQVVSSPLPDVANADNQPEEWYGPVALKIQVLKTLIKIKTVFGSLLLPQSPKFFTVTWQELKRLGPVYEALYVTSDSQSRLEDTDGLPYSVDVLVLDELDFLNQCMRASPVAKSLEAEIASHGSVHNTPWVLELMEILVRYGQVSQEEEGLWELDVSLYLAEETSVSSNYTARTACGDLLIKMGEWMGEDAFVGLYAFTKTLFVGEHPSWQKQEAALFLFISLFNDFYDCEKNIPLDMSHAWLELVNYAIRRQDLPMLRARGYLVAGALARTFEPALGLLDAVMTAMNQDESELVQVACVKAVEGFIIGGAPIEAQVPIIVAIQQFLESKDMSDLDDAEDLLVTLLDTLRSAFKMDYRIVLSPESKALDLVFLVVKHGAANLQVDGLVNDIFYELAERIQQIEDPALYTALCSKALPSITSTFDVANLTQDEPLVTIAAEILAVLLNFGVEPLPAGLVATVLPKVNRLLMSSDEAEVLRPAAEAVKYMLQHDHQQMFNYQDENGRSGLEVCLHIIDRLLGQNLEDNAAAEVGGVAAELVEKAGQERLGPFLQQLLQAVAQRLDSAQNVGLIQSLILVFARLSEVGAHDVVEFLSSININGQNGLQVVLTKWLENSVNFVGYEETARNIIALSKVYALNDPRVAQVQVRGQLIIPEGNRIRTRSQTKLQPDQYTIIPAPLKILKLLVDDLVTASGAQPASKVAAAAASQFADLDSDDGSEGWEDETNDLVNLGAAVSAGNFDFGDKVRNDETGEYLRVFFVKAAQENTANFQHWFELLSDEEKGKLRELAQ</sequence>
<keyword evidence="3" id="KW-0653">Protein transport</keyword>
<dbReference type="RefSeq" id="XP_062740714.1">
    <property type="nucleotide sequence ID" value="XM_062891776.1"/>
</dbReference>
<protein>
    <recommendedName>
        <fullName evidence="5">Importin N-terminal domain-containing protein</fullName>
    </recommendedName>
</protein>
<dbReference type="SMART" id="SM00913">
    <property type="entry name" value="IBN_N"/>
    <property type="match status" value="1"/>
</dbReference>
<reference evidence="6 7" key="1">
    <citation type="journal article" date="2023" name="bioRxiv">
        <title>High-quality genome assemblies of four members of thePodospora anserinaspecies complex.</title>
        <authorList>
            <person name="Ament-Velasquez S.L."/>
            <person name="Vogan A.A."/>
            <person name="Wallerman O."/>
            <person name="Hartmann F."/>
            <person name="Gautier V."/>
            <person name="Silar P."/>
            <person name="Giraud T."/>
            <person name="Johannesson H."/>
        </authorList>
    </citation>
    <scope>NUCLEOTIDE SEQUENCE [LARGE SCALE GENOMIC DNA]</scope>
    <source>
        <strain evidence="6 7">CBS 415.72m</strain>
    </source>
</reference>
<dbReference type="Proteomes" id="UP001323405">
    <property type="component" value="Unassembled WGS sequence"/>
</dbReference>
<evidence type="ECO:0000256" key="1">
    <source>
        <dbReference type="ARBA" id="ARBA00004123"/>
    </source>
</evidence>
<comment type="caution">
    <text evidence="6">The sequence shown here is derived from an EMBL/GenBank/DDBJ whole genome shotgun (WGS) entry which is preliminary data.</text>
</comment>
<evidence type="ECO:0000313" key="6">
    <source>
        <dbReference type="EMBL" id="KAK4651739.1"/>
    </source>
</evidence>
<evidence type="ECO:0000256" key="3">
    <source>
        <dbReference type="ARBA" id="ARBA00022927"/>
    </source>
</evidence>
<dbReference type="PANTHER" id="PTHR10997">
    <property type="entry name" value="IMPORTIN-7, 8, 11"/>
    <property type="match status" value="1"/>
</dbReference>
<dbReference type="GeneID" id="87911683"/>
<evidence type="ECO:0000313" key="7">
    <source>
        <dbReference type="Proteomes" id="UP001323405"/>
    </source>
</evidence>
<evidence type="ECO:0000256" key="4">
    <source>
        <dbReference type="ARBA" id="ARBA00023242"/>
    </source>
</evidence>
<keyword evidence="2" id="KW-0813">Transport</keyword>
<dbReference type="InterPro" id="IPR056840">
    <property type="entry name" value="HEAT_IPO9_central"/>
</dbReference>
<organism evidence="6 7">
    <name type="scientific">Podospora pseudocomata</name>
    <dbReference type="NCBI Taxonomy" id="2093779"/>
    <lineage>
        <taxon>Eukaryota</taxon>
        <taxon>Fungi</taxon>
        <taxon>Dikarya</taxon>
        <taxon>Ascomycota</taxon>
        <taxon>Pezizomycotina</taxon>
        <taxon>Sordariomycetes</taxon>
        <taxon>Sordariomycetidae</taxon>
        <taxon>Sordariales</taxon>
        <taxon>Podosporaceae</taxon>
        <taxon>Podospora</taxon>
    </lineage>
</organism>
<evidence type="ECO:0000256" key="2">
    <source>
        <dbReference type="ARBA" id="ARBA00022448"/>
    </source>
</evidence>
<accession>A0ABR0G802</accession>
<dbReference type="Pfam" id="PF03810">
    <property type="entry name" value="IBN_N"/>
    <property type="match status" value="1"/>
</dbReference>
<dbReference type="InterPro" id="IPR011989">
    <property type="entry name" value="ARM-like"/>
</dbReference>
<keyword evidence="4" id="KW-0539">Nucleus</keyword>
<keyword evidence="7" id="KW-1185">Reference proteome</keyword>
<dbReference type="PROSITE" id="PS50166">
    <property type="entry name" value="IMPORTIN_B_NT"/>
    <property type="match status" value="1"/>
</dbReference>
<dbReference type="EMBL" id="JAFFHA010000008">
    <property type="protein sequence ID" value="KAK4651739.1"/>
    <property type="molecule type" value="Genomic_DNA"/>
</dbReference>
<dbReference type="InterPro" id="IPR016024">
    <property type="entry name" value="ARM-type_fold"/>
</dbReference>
<dbReference type="SUPFAM" id="SSF48371">
    <property type="entry name" value="ARM repeat"/>
    <property type="match status" value="1"/>
</dbReference>
<dbReference type="PANTHER" id="PTHR10997:SF9">
    <property type="entry name" value="IMPORTIN-9"/>
    <property type="match status" value="1"/>
</dbReference>
<dbReference type="Gene3D" id="1.25.10.10">
    <property type="entry name" value="Leucine-rich Repeat Variant"/>
    <property type="match status" value="1"/>
</dbReference>
<evidence type="ECO:0000259" key="5">
    <source>
        <dbReference type="PROSITE" id="PS50166"/>
    </source>
</evidence>
<proteinExistence type="predicted"/>
<dbReference type="InterPro" id="IPR001494">
    <property type="entry name" value="Importin-beta_N"/>
</dbReference>